<dbReference type="SMART" id="SM00271">
    <property type="entry name" value="DnaJ"/>
    <property type="match status" value="1"/>
</dbReference>
<keyword evidence="4" id="KW-1185">Reference proteome</keyword>
<dbReference type="PANTHER" id="PTHR44825:SF1">
    <property type="entry name" value="DNAJ HOMOLOG SUBFAMILY C MEMBER 4"/>
    <property type="match status" value="1"/>
</dbReference>
<feature type="domain" description="J" evidence="2">
    <location>
        <begin position="10"/>
        <end position="74"/>
    </location>
</feature>
<evidence type="ECO:0000259" key="2">
    <source>
        <dbReference type="PROSITE" id="PS50076"/>
    </source>
</evidence>
<dbReference type="Pfam" id="PF00226">
    <property type="entry name" value="DnaJ"/>
    <property type="match status" value="1"/>
</dbReference>
<feature type="transmembrane region" description="Helical" evidence="1">
    <location>
        <begin position="241"/>
        <end position="264"/>
    </location>
</feature>
<dbReference type="PRINTS" id="PR00625">
    <property type="entry name" value="JDOMAIN"/>
</dbReference>
<evidence type="ECO:0000256" key="1">
    <source>
        <dbReference type="SAM" id="Phobius"/>
    </source>
</evidence>
<dbReference type="PROSITE" id="PS00636">
    <property type="entry name" value="DNAJ_1"/>
    <property type="match status" value="1"/>
</dbReference>
<keyword evidence="1" id="KW-0812">Transmembrane</keyword>
<dbReference type="InterPro" id="IPR018253">
    <property type="entry name" value="DnaJ_domain_CS"/>
</dbReference>
<name>A0A1H6IGX3_MAGFU</name>
<dbReference type="Gene3D" id="1.10.287.110">
    <property type="entry name" value="DnaJ domain"/>
    <property type="match status" value="1"/>
</dbReference>
<reference evidence="4" key="1">
    <citation type="submission" date="2016-10" db="EMBL/GenBank/DDBJ databases">
        <authorList>
            <person name="Varghese N."/>
            <person name="Submissions S."/>
        </authorList>
    </citation>
    <scope>NUCLEOTIDE SEQUENCE [LARGE SCALE GENOMIC DNA]</scope>
    <source>
        <strain evidence="4">DSM 13234</strain>
    </source>
</reference>
<keyword evidence="1" id="KW-1133">Transmembrane helix</keyword>
<evidence type="ECO:0000313" key="3">
    <source>
        <dbReference type="EMBL" id="SEH45592.1"/>
    </source>
</evidence>
<organism evidence="3 4">
    <name type="scientific">Magnetospirillum fulvum</name>
    <name type="common">Rhodospirillum fulvum</name>
    <dbReference type="NCBI Taxonomy" id="1082"/>
    <lineage>
        <taxon>Bacteria</taxon>
        <taxon>Pseudomonadati</taxon>
        <taxon>Pseudomonadota</taxon>
        <taxon>Alphaproteobacteria</taxon>
        <taxon>Rhodospirillales</taxon>
        <taxon>Rhodospirillaceae</taxon>
        <taxon>Magnetospirillum</taxon>
    </lineage>
</organism>
<dbReference type="PROSITE" id="PS50076">
    <property type="entry name" value="DNAJ_2"/>
    <property type="match status" value="1"/>
</dbReference>
<sequence>MTTMARDPKGYYAVLGLDPEADAEAIRAAYRQRVKVVHPDRDPSTRAREEFRRLMEAYAVLKDVIRRAEYDGVAPAEAGGESDFTPMPVACGTCGSLTAQPRYVVFRTVRSYLIWAKLGRLDGIFCRDCADHAAARASIVSWLWGWWSLPGLILTPFALLANLFGGSKPRRENTRILLRQARAFLGRGDLVLARSLAEQAATFARGPDDRARVAALLRATDGAVSGHHRRLKSRWRPGGRVFLAQALPLLALPVTIAIFVLIAIRPWDQPVSTVAPIAVHPATVGEIRHVAVDGLKLRMAPLPGAPVLTLLDRFTTVEVNAATASPDWVGVRTPAGIEGYVETRALYAGSGSRFKTEWCSDNRGAPPTAGEILSRRVSGDHRLLVHNDGRRDGVVKLKTLAGSTVLSVYVPATFHIGVGGIPDGTYRIEYATGTRYSRGCALFIDEMQASVLPMTVTFHYQSPTATRSLTNIAEVWLSPQSGTVPRPLPLPPDRFAADD</sequence>
<accession>A0A1H6IGX3</accession>
<proteinExistence type="predicted"/>
<dbReference type="InterPro" id="IPR001623">
    <property type="entry name" value="DnaJ_domain"/>
</dbReference>
<dbReference type="EMBL" id="FNWO01000010">
    <property type="protein sequence ID" value="SEH45592.1"/>
    <property type="molecule type" value="Genomic_DNA"/>
</dbReference>
<gene>
    <name evidence="3" type="ORF">SAMN04244559_02423</name>
</gene>
<evidence type="ECO:0000313" key="4">
    <source>
        <dbReference type="Proteomes" id="UP000182983"/>
    </source>
</evidence>
<keyword evidence="1" id="KW-0472">Membrane</keyword>
<dbReference type="RefSeq" id="WP_074768919.1">
    <property type="nucleotide sequence ID" value="NZ_FNWO01000010.1"/>
</dbReference>
<dbReference type="PANTHER" id="PTHR44825">
    <property type="match status" value="1"/>
</dbReference>
<dbReference type="Proteomes" id="UP000182983">
    <property type="component" value="Unassembled WGS sequence"/>
</dbReference>
<feature type="transmembrane region" description="Helical" evidence="1">
    <location>
        <begin position="144"/>
        <end position="165"/>
    </location>
</feature>
<dbReference type="SUPFAM" id="SSF46565">
    <property type="entry name" value="Chaperone J-domain"/>
    <property type="match status" value="1"/>
</dbReference>
<dbReference type="AlphaFoldDB" id="A0A1H6IGX3"/>
<dbReference type="InterPro" id="IPR036869">
    <property type="entry name" value="J_dom_sf"/>
</dbReference>
<protein>
    <submittedName>
        <fullName evidence="3">DnaJ domain-containing protein</fullName>
    </submittedName>
</protein>
<dbReference type="OrthoDB" id="7319410at2"/>
<dbReference type="CDD" id="cd06257">
    <property type="entry name" value="DnaJ"/>
    <property type="match status" value="1"/>
</dbReference>
<dbReference type="InterPro" id="IPR052763">
    <property type="entry name" value="DnaJ_C4"/>
</dbReference>